<dbReference type="CDD" id="cd00229">
    <property type="entry name" value="SGNH_hydrolase"/>
    <property type="match status" value="1"/>
</dbReference>
<dbReference type="AlphaFoldDB" id="A0A2T4U7N5"/>
<dbReference type="InterPro" id="IPR029052">
    <property type="entry name" value="Metallo-depent_PP-like"/>
</dbReference>
<comment type="similarity">
    <text evidence="1">Belongs to the CapA family.</text>
</comment>
<dbReference type="CDD" id="cd07381">
    <property type="entry name" value="MPP_CapA"/>
    <property type="match status" value="1"/>
</dbReference>
<evidence type="ECO:0000313" key="3">
    <source>
        <dbReference type="EMBL" id="PTL39410.1"/>
    </source>
</evidence>
<dbReference type="InterPro" id="IPR036514">
    <property type="entry name" value="SGNH_hydro_sf"/>
</dbReference>
<dbReference type="Pfam" id="PF13472">
    <property type="entry name" value="Lipase_GDSL_2"/>
    <property type="match status" value="1"/>
</dbReference>
<dbReference type="Pfam" id="PF09587">
    <property type="entry name" value="PGA_cap"/>
    <property type="match status" value="1"/>
</dbReference>
<dbReference type="SUPFAM" id="SSF56300">
    <property type="entry name" value="Metallo-dependent phosphatases"/>
    <property type="match status" value="1"/>
</dbReference>
<dbReference type="Gene3D" id="3.60.21.10">
    <property type="match status" value="1"/>
</dbReference>
<organism evidence="3 4">
    <name type="scientific">Alkalicoccus saliphilus</name>
    <dbReference type="NCBI Taxonomy" id="200989"/>
    <lineage>
        <taxon>Bacteria</taxon>
        <taxon>Bacillati</taxon>
        <taxon>Bacillota</taxon>
        <taxon>Bacilli</taxon>
        <taxon>Bacillales</taxon>
        <taxon>Bacillaceae</taxon>
        <taxon>Alkalicoccus</taxon>
    </lineage>
</organism>
<sequence length="925" mass="105867">MKERIMNYEKNVLASHKNYKITYHKNVETRSKKCIITFGEIDSNLEETGFGDNLICSQGYDYIYVAQKKTTQYQFLSAAKFASIVEQTIAGKEVYTYGSSLGGYCALYYGGEVNANILAMSPRIPAHPVINKLMDSRFNNKGFKHKELHKSSLTENRVCIFFDQENYIDRYYIDFIVRTAYPKAEYHTLTNAGHYTARALLESGELKKVALDFFSNNKITYVLDNEKVLNWHMEKASTRLKRGKLAHAIENIEVLLTSERASEEPVRKLANSYQQKVTKKIKNKNPRKKDAPKMHPIIQENEKKRLAKGVCLSFVGDLILLRDQVLNAYNPDLKSYEFDPMFTYVKKYLEESDFAIGVFEGPTAGEKYEYSTSCYGDGLPLALNFPDSFARSVKNAGFDFVTTAQNHLLDCGVEGAMRTLDILDEVGLKHKGGYRNQKEKDQLPIYDIKGLKVAILTYTRKSNGYDNDYFLKKENKHLTSLLVSPEDKNFEQVKDDVKKDFEIIKKENPDCIVVLPHMGQQFRHSPDSMQTAWCDIFVEQGADLILSDHPHAVQPYEWRKNLQHNSNVLIIHCPGNFVNSYTAKDGDASALSHLYLDPNTGKPFAVACVPLFAHSYLDENYKSLPLFDIVHNPEIRNTLSTLEFDRVKEVHELVTGTMLGETLPIDHVQEKYYLFVDRADGRSKGYVRNPVISLEIKESWKRKSFYNLLAKSKKVCFIGDSITEGTRNGGYGWYEPITTDMQDLEVLRFSKGGATTHYLSKYETEIAASNCDLYVIALGTNDVRYRDPVQCAVTTEEYIINIEQFVSSIRSVNKSANFVFIAPWTTDNYDPVSKLNKTERFAMLQEYSQALEAYCNSKEIIYIDPNRIIYEKYQTRNPRKWLVDHIHPNALDGINLFSSAVLEASPEKLPFKKNPISKVLKKVLP</sequence>
<keyword evidence="4" id="KW-1185">Reference proteome</keyword>
<reference evidence="3 4" key="1">
    <citation type="submission" date="2018-03" db="EMBL/GenBank/DDBJ databases">
        <title>Alkalicoccus saliphilus sp. nov., isolated from a mineral pool.</title>
        <authorList>
            <person name="Zhao B."/>
        </authorList>
    </citation>
    <scope>NUCLEOTIDE SEQUENCE [LARGE SCALE GENOMIC DNA]</scope>
    <source>
        <strain evidence="3 4">6AG</strain>
    </source>
</reference>
<name>A0A2T4U7N5_9BACI</name>
<dbReference type="PANTHER" id="PTHR33393">
    <property type="entry name" value="POLYGLUTAMINE SYNTHESIS ACCESSORY PROTEIN RV0574C-RELATED"/>
    <property type="match status" value="1"/>
</dbReference>
<comment type="caution">
    <text evidence="3">The sequence shown here is derived from an EMBL/GenBank/DDBJ whole genome shotgun (WGS) entry which is preliminary data.</text>
</comment>
<evidence type="ECO:0000256" key="1">
    <source>
        <dbReference type="ARBA" id="ARBA00005662"/>
    </source>
</evidence>
<dbReference type="EMBL" id="PZJJ01000007">
    <property type="protein sequence ID" value="PTL39410.1"/>
    <property type="molecule type" value="Genomic_DNA"/>
</dbReference>
<dbReference type="Gene3D" id="3.40.50.1820">
    <property type="entry name" value="alpha/beta hydrolase"/>
    <property type="match status" value="1"/>
</dbReference>
<proteinExistence type="inferred from homology"/>
<dbReference type="PANTHER" id="PTHR33393:SF12">
    <property type="entry name" value="CAPSULE BIOSYNTHESIS PROTEIN CAPA"/>
    <property type="match status" value="1"/>
</dbReference>
<dbReference type="Gene3D" id="3.40.50.1110">
    <property type="entry name" value="SGNH hydrolase"/>
    <property type="match status" value="1"/>
</dbReference>
<dbReference type="InterPro" id="IPR013830">
    <property type="entry name" value="SGNH_hydro"/>
</dbReference>
<gene>
    <name evidence="3" type="ORF">C6Y45_06160</name>
</gene>
<dbReference type="InterPro" id="IPR019079">
    <property type="entry name" value="Capsule_synth_CapA"/>
</dbReference>
<feature type="domain" description="Capsule synthesis protein CapA" evidence="2">
    <location>
        <begin position="311"/>
        <end position="581"/>
    </location>
</feature>
<protein>
    <recommendedName>
        <fullName evidence="2">Capsule synthesis protein CapA domain-containing protein</fullName>
    </recommendedName>
</protein>
<dbReference type="InterPro" id="IPR029058">
    <property type="entry name" value="AB_hydrolase_fold"/>
</dbReference>
<evidence type="ECO:0000313" key="4">
    <source>
        <dbReference type="Proteomes" id="UP000240509"/>
    </source>
</evidence>
<accession>A0A2T4U7N5</accession>
<dbReference type="InterPro" id="IPR052169">
    <property type="entry name" value="CW_Biosynth-Accessory"/>
</dbReference>
<dbReference type="Proteomes" id="UP000240509">
    <property type="component" value="Unassembled WGS sequence"/>
</dbReference>
<dbReference type="SUPFAM" id="SSF52266">
    <property type="entry name" value="SGNH hydrolase"/>
    <property type="match status" value="1"/>
</dbReference>
<evidence type="ECO:0000259" key="2">
    <source>
        <dbReference type="SMART" id="SM00854"/>
    </source>
</evidence>
<dbReference type="SMART" id="SM00854">
    <property type="entry name" value="PGA_cap"/>
    <property type="match status" value="1"/>
</dbReference>